<dbReference type="SUPFAM" id="SSF53474">
    <property type="entry name" value="alpha/beta-Hydrolases"/>
    <property type="match status" value="1"/>
</dbReference>
<feature type="domain" description="Serine aminopeptidase S33" evidence="2">
    <location>
        <begin position="108"/>
        <end position="222"/>
    </location>
</feature>
<gene>
    <name evidence="3" type="ORF">BpHYR1_052236</name>
</gene>
<dbReference type="AlphaFoldDB" id="A0A3M7TAN4"/>
<name>A0A3M7TAN4_BRAPC</name>
<dbReference type="EMBL" id="REGN01000043">
    <property type="protein sequence ID" value="RNA44948.1"/>
    <property type="molecule type" value="Genomic_DNA"/>
</dbReference>
<dbReference type="OrthoDB" id="10249433at2759"/>
<reference evidence="3 4" key="1">
    <citation type="journal article" date="2018" name="Sci. Rep.">
        <title>Genomic signatures of local adaptation to the degree of environmental predictability in rotifers.</title>
        <authorList>
            <person name="Franch-Gras L."/>
            <person name="Hahn C."/>
            <person name="Garcia-Roger E.M."/>
            <person name="Carmona M.J."/>
            <person name="Serra M."/>
            <person name="Gomez A."/>
        </authorList>
    </citation>
    <scope>NUCLEOTIDE SEQUENCE [LARGE SCALE GENOMIC DNA]</scope>
    <source>
        <strain evidence="3">HYR1</strain>
    </source>
</reference>
<dbReference type="InterPro" id="IPR022742">
    <property type="entry name" value="Hydrolase_4"/>
</dbReference>
<comment type="caution">
    <text evidence="3">The sequence shown here is derived from an EMBL/GenBank/DDBJ whole genome shotgun (WGS) entry which is preliminary data.</text>
</comment>
<keyword evidence="1" id="KW-0812">Transmembrane</keyword>
<feature type="transmembrane region" description="Helical" evidence="1">
    <location>
        <begin position="12"/>
        <end position="37"/>
    </location>
</feature>
<dbReference type="Pfam" id="PF12146">
    <property type="entry name" value="Hydrolase_4"/>
    <property type="match status" value="1"/>
</dbReference>
<dbReference type="GO" id="GO:0052651">
    <property type="term" value="P:monoacylglycerol catabolic process"/>
    <property type="evidence" value="ECO:0007669"/>
    <property type="project" value="TreeGrafter"/>
</dbReference>
<proteinExistence type="predicted"/>
<dbReference type="PANTHER" id="PTHR12277">
    <property type="entry name" value="ALPHA/BETA HYDROLASE DOMAIN-CONTAINING PROTEIN"/>
    <property type="match status" value="1"/>
</dbReference>
<keyword evidence="3" id="KW-0378">Hydrolase</keyword>
<protein>
    <submittedName>
        <fullName evidence="3">Abhydrolase domain-containing 12B</fullName>
    </submittedName>
</protein>
<dbReference type="STRING" id="10195.A0A3M7TAN4"/>
<keyword evidence="1" id="KW-1133">Transmembrane helix</keyword>
<dbReference type="GO" id="GO:0047372">
    <property type="term" value="F:monoacylglycerol lipase activity"/>
    <property type="evidence" value="ECO:0007669"/>
    <property type="project" value="TreeGrafter"/>
</dbReference>
<dbReference type="GO" id="GO:0006660">
    <property type="term" value="P:phosphatidylserine catabolic process"/>
    <property type="evidence" value="ECO:0007669"/>
    <property type="project" value="TreeGrafter"/>
</dbReference>
<dbReference type="Gene3D" id="3.40.50.1820">
    <property type="entry name" value="alpha/beta hydrolase"/>
    <property type="match status" value="1"/>
</dbReference>
<evidence type="ECO:0000256" key="1">
    <source>
        <dbReference type="SAM" id="Phobius"/>
    </source>
</evidence>
<dbReference type="InterPro" id="IPR029058">
    <property type="entry name" value="AB_hydrolase_fold"/>
</dbReference>
<sequence length="332" mass="38673">MNFLLSIARFILYLYFFLYALVHLLLLITPETARYLIFMNYMNWPMRDLQNPPKYEQHNVHNFYLDVEPKVRVGVWHFIPAPLEYNFSADSKKNLKEHFETYFKVHDKRPVVIYVHGNDRDRSDYGRMKLCQSLAGLGYHVFAIDYRGFGDSTGTPSETGCVNDVLELYNFVKAIQKESKIFLWGHSLGTGISSHAAKILSDFKSPPAGVVLEAPFYNISQAAKEYIISPLFLNNPWIIRMGDEALQKLNIHFNNAENILKTKSKILILHAEDDMLIPQDRSRDLIKICNQKRPQDYPPVKLVEFHKRFGLGHAKIYTHKELYPVIKEFIEN</sequence>
<evidence type="ECO:0000313" key="3">
    <source>
        <dbReference type="EMBL" id="RNA44948.1"/>
    </source>
</evidence>
<dbReference type="Proteomes" id="UP000276133">
    <property type="component" value="Unassembled WGS sequence"/>
</dbReference>
<dbReference type="GO" id="GO:0004622">
    <property type="term" value="F:phosphatidylcholine lysophospholipase activity"/>
    <property type="evidence" value="ECO:0007669"/>
    <property type="project" value="TreeGrafter"/>
</dbReference>
<organism evidence="3 4">
    <name type="scientific">Brachionus plicatilis</name>
    <name type="common">Marine rotifer</name>
    <name type="synonym">Brachionus muelleri</name>
    <dbReference type="NCBI Taxonomy" id="10195"/>
    <lineage>
        <taxon>Eukaryota</taxon>
        <taxon>Metazoa</taxon>
        <taxon>Spiralia</taxon>
        <taxon>Gnathifera</taxon>
        <taxon>Rotifera</taxon>
        <taxon>Eurotatoria</taxon>
        <taxon>Monogononta</taxon>
        <taxon>Pseudotrocha</taxon>
        <taxon>Ploima</taxon>
        <taxon>Brachionidae</taxon>
        <taxon>Brachionus</taxon>
    </lineage>
</organism>
<keyword evidence="4" id="KW-1185">Reference proteome</keyword>
<dbReference type="GO" id="GO:0005789">
    <property type="term" value="C:endoplasmic reticulum membrane"/>
    <property type="evidence" value="ECO:0007669"/>
    <property type="project" value="TreeGrafter"/>
</dbReference>
<evidence type="ECO:0000259" key="2">
    <source>
        <dbReference type="Pfam" id="PF12146"/>
    </source>
</evidence>
<accession>A0A3M7TAN4</accession>
<keyword evidence="1" id="KW-0472">Membrane</keyword>
<evidence type="ECO:0000313" key="4">
    <source>
        <dbReference type="Proteomes" id="UP000276133"/>
    </source>
</evidence>
<dbReference type="PANTHER" id="PTHR12277:SF194">
    <property type="entry name" value="FI04476P"/>
    <property type="match status" value="1"/>
</dbReference>